<evidence type="ECO:0000313" key="10">
    <source>
        <dbReference type="Proteomes" id="UP000245380"/>
    </source>
</evidence>
<evidence type="ECO:0000259" key="8">
    <source>
        <dbReference type="PROSITE" id="PS51935"/>
    </source>
</evidence>
<evidence type="ECO:0000256" key="5">
    <source>
        <dbReference type="ARBA" id="ARBA00022807"/>
    </source>
</evidence>
<keyword evidence="5" id="KW-0788">Thiol protease</keyword>
<accession>A0A2U3DCJ3</accession>
<dbReference type="RefSeq" id="WP_181362814.1">
    <property type="nucleotide sequence ID" value="NZ_MPDK01000002.1"/>
</dbReference>
<proteinExistence type="inferred from homology"/>
<gene>
    <name evidence="9" type="ORF">BM613_01335</name>
</gene>
<evidence type="ECO:0000256" key="2">
    <source>
        <dbReference type="ARBA" id="ARBA00022670"/>
    </source>
</evidence>
<dbReference type="PANTHER" id="PTHR47053:SF1">
    <property type="entry name" value="MUREIN DD-ENDOPEPTIDASE MEPH-RELATED"/>
    <property type="match status" value="1"/>
</dbReference>
<keyword evidence="4" id="KW-0378">Hydrolase</keyword>
<evidence type="ECO:0000256" key="6">
    <source>
        <dbReference type="SAM" id="Coils"/>
    </source>
</evidence>
<organism evidence="9 10">
    <name type="scientific">Sulfoacidibacillus thermotolerans</name>
    <name type="common">Acidibacillus sulfuroxidans</name>
    <dbReference type="NCBI Taxonomy" id="1765684"/>
    <lineage>
        <taxon>Bacteria</taxon>
        <taxon>Bacillati</taxon>
        <taxon>Bacillota</taxon>
        <taxon>Bacilli</taxon>
        <taxon>Bacillales</taxon>
        <taxon>Alicyclobacillaceae</taxon>
        <taxon>Sulfoacidibacillus</taxon>
    </lineage>
</organism>
<dbReference type="Gene3D" id="3.90.1720.10">
    <property type="entry name" value="endopeptidase domain like (from Nostoc punctiforme)"/>
    <property type="match status" value="1"/>
</dbReference>
<keyword evidence="3 7" id="KW-0732">Signal</keyword>
<feature type="coiled-coil region" evidence="6">
    <location>
        <begin position="31"/>
        <end position="58"/>
    </location>
</feature>
<dbReference type="Pfam" id="PF00877">
    <property type="entry name" value="NLPC_P60"/>
    <property type="match status" value="1"/>
</dbReference>
<keyword evidence="2" id="KW-0645">Protease</keyword>
<dbReference type="Gene3D" id="6.10.250.3150">
    <property type="match status" value="1"/>
</dbReference>
<evidence type="ECO:0000256" key="7">
    <source>
        <dbReference type="SAM" id="SignalP"/>
    </source>
</evidence>
<dbReference type="Proteomes" id="UP000245380">
    <property type="component" value="Unassembled WGS sequence"/>
</dbReference>
<dbReference type="Pfam" id="PF24568">
    <property type="entry name" value="CC_PcsB"/>
    <property type="match status" value="1"/>
</dbReference>
<dbReference type="InterPro" id="IPR057309">
    <property type="entry name" value="PcsB_CC"/>
</dbReference>
<feature type="signal peptide" evidence="7">
    <location>
        <begin position="1"/>
        <end position="23"/>
    </location>
</feature>
<dbReference type="EMBL" id="MPDK01000002">
    <property type="protein sequence ID" value="PWI59001.1"/>
    <property type="molecule type" value="Genomic_DNA"/>
</dbReference>
<dbReference type="InterPro" id="IPR051202">
    <property type="entry name" value="Peptidase_C40"/>
</dbReference>
<dbReference type="AlphaFoldDB" id="A0A2U3DCJ3"/>
<dbReference type="SUPFAM" id="SSF54001">
    <property type="entry name" value="Cysteine proteinases"/>
    <property type="match status" value="1"/>
</dbReference>
<name>A0A2U3DCJ3_SULT2</name>
<evidence type="ECO:0000256" key="3">
    <source>
        <dbReference type="ARBA" id="ARBA00022729"/>
    </source>
</evidence>
<dbReference type="GO" id="GO:0008234">
    <property type="term" value="F:cysteine-type peptidase activity"/>
    <property type="evidence" value="ECO:0007669"/>
    <property type="project" value="UniProtKB-KW"/>
</dbReference>
<dbReference type="GO" id="GO:0006508">
    <property type="term" value="P:proteolysis"/>
    <property type="evidence" value="ECO:0007669"/>
    <property type="project" value="UniProtKB-KW"/>
</dbReference>
<protein>
    <recommendedName>
        <fullName evidence="8">NlpC/P60 domain-containing protein</fullName>
    </recommendedName>
</protein>
<dbReference type="InterPro" id="IPR038765">
    <property type="entry name" value="Papain-like_cys_pep_sf"/>
</dbReference>
<dbReference type="InterPro" id="IPR000064">
    <property type="entry name" value="NLP_P60_dom"/>
</dbReference>
<evidence type="ECO:0000256" key="1">
    <source>
        <dbReference type="ARBA" id="ARBA00007074"/>
    </source>
</evidence>
<evidence type="ECO:0000313" key="9">
    <source>
        <dbReference type="EMBL" id="PWI59001.1"/>
    </source>
</evidence>
<evidence type="ECO:0000256" key="4">
    <source>
        <dbReference type="ARBA" id="ARBA00022801"/>
    </source>
</evidence>
<reference evidence="9 10" key="1">
    <citation type="submission" date="2016-11" db="EMBL/GenBank/DDBJ databases">
        <title>Comparative genomics of Acidibacillus ferroxidans species.</title>
        <authorList>
            <person name="Oliveira G."/>
            <person name="Nunes G."/>
            <person name="Oliveira R."/>
            <person name="Araujo F."/>
            <person name="Salim A."/>
            <person name="Scholte L."/>
            <person name="Morais D."/>
            <person name="Nancucheo I."/>
            <person name="Johnson D.B."/>
            <person name="Grail B."/>
            <person name="Bittencourt J."/>
            <person name="Valadares R."/>
        </authorList>
    </citation>
    <scope>NUCLEOTIDE SEQUENCE [LARGE SCALE GENOMIC DNA]</scope>
    <source>
        <strain evidence="9 10">Y002</strain>
    </source>
</reference>
<comment type="similarity">
    <text evidence="1">Belongs to the peptidase C40 family.</text>
</comment>
<sequence length="389" mass="43882">MSKRNVRWLIGVAASLILVSAPLDPTYAESLSQEQQTMAQLQAEVTQTDHEMTFAKSQTVSIQTEISHYEQSLSTLKSALAENLSQMRVTEKHITELDHSIAVDQKQLSTYKESLRAQIRVMYENGRVSYLSVLLESSNWEDFLSRLYMLVTIAKADQHLLHEVASLKQQLVVKRQAQQLDYDLLIRKHTEYEAMKQADLLMEEQKNHMLAQLNQKIQSDAAKHGLLESQIQLTQSQIQKIELETEQAQSLVQNVSYIQQTEKNLPTVNVQSLLQYAESFMGTPYVWGGTSPSGFDCSGFTQYVFAHFGVDILRTSEQQFAEGLSVPENQLTPGDLVFFSTYAPGATHVGIYIGNNLMVDAQDYGVSIDNITNSYWGPKYIGARQILAN</sequence>
<dbReference type="PROSITE" id="PS51935">
    <property type="entry name" value="NLPC_P60"/>
    <property type="match status" value="1"/>
</dbReference>
<keyword evidence="10" id="KW-1185">Reference proteome</keyword>
<keyword evidence="6" id="KW-0175">Coiled coil</keyword>
<dbReference type="PANTHER" id="PTHR47053">
    <property type="entry name" value="MUREIN DD-ENDOPEPTIDASE MEPH-RELATED"/>
    <property type="match status" value="1"/>
</dbReference>
<feature type="chain" id="PRO_5038379929" description="NlpC/P60 domain-containing protein" evidence="7">
    <location>
        <begin position="24"/>
        <end position="389"/>
    </location>
</feature>
<comment type="caution">
    <text evidence="9">The sequence shown here is derived from an EMBL/GenBank/DDBJ whole genome shotgun (WGS) entry which is preliminary data.</text>
</comment>
<feature type="domain" description="NlpC/P60" evidence="8">
    <location>
        <begin position="267"/>
        <end position="387"/>
    </location>
</feature>